<sequence>MAENSIVRSFENFFQGWMNRQEQYHQELIQAITTHGTSFEENEIRNKELITRVLNHYIEYYTAKARIIQEDVFLLFCPLWFSSFERIYLWLAGFRPLLAFRLLSTYDLELTEDQSQRINSLQEEIKREVQQLTDVFATVQRELTIAPTQVVALGEDMRHTQNGVTVHLDFTIDIFRTSMEALIESADYLRGKILEILSSSQAVKFLAAVTQFQLSIRRYGQRRDVRPVTIAKRPSSISHSSLFGMHKRERKSLIKEERGGGSTARGKENWQEEGNDKEEQRLQCNW</sequence>
<name>A0ACC0BD46_CATRO</name>
<protein>
    <submittedName>
        <fullName evidence="1">Uncharacterized protein</fullName>
    </submittedName>
</protein>
<dbReference type="EMBL" id="CM044703">
    <property type="protein sequence ID" value="KAI5670478.1"/>
    <property type="molecule type" value="Genomic_DNA"/>
</dbReference>
<organism evidence="1 2">
    <name type="scientific">Catharanthus roseus</name>
    <name type="common">Madagascar periwinkle</name>
    <name type="synonym">Vinca rosea</name>
    <dbReference type="NCBI Taxonomy" id="4058"/>
    <lineage>
        <taxon>Eukaryota</taxon>
        <taxon>Viridiplantae</taxon>
        <taxon>Streptophyta</taxon>
        <taxon>Embryophyta</taxon>
        <taxon>Tracheophyta</taxon>
        <taxon>Spermatophyta</taxon>
        <taxon>Magnoliopsida</taxon>
        <taxon>eudicotyledons</taxon>
        <taxon>Gunneridae</taxon>
        <taxon>Pentapetalae</taxon>
        <taxon>asterids</taxon>
        <taxon>lamiids</taxon>
        <taxon>Gentianales</taxon>
        <taxon>Apocynaceae</taxon>
        <taxon>Rauvolfioideae</taxon>
        <taxon>Vinceae</taxon>
        <taxon>Catharanthinae</taxon>
        <taxon>Catharanthus</taxon>
    </lineage>
</organism>
<accession>A0ACC0BD46</accession>
<keyword evidence="2" id="KW-1185">Reference proteome</keyword>
<comment type="caution">
    <text evidence="1">The sequence shown here is derived from an EMBL/GenBank/DDBJ whole genome shotgun (WGS) entry which is preliminary data.</text>
</comment>
<evidence type="ECO:0000313" key="2">
    <source>
        <dbReference type="Proteomes" id="UP001060085"/>
    </source>
</evidence>
<dbReference type="Proteomes" id="UP001060085">
    <property type="component" value="Linkage Group LG03"/>
</dbReference>
<reference evidence="2" key="1">
    <citation type="journal article" date="2023" name="Nat. Plants">
        <title>Single-cell RNA sequencing provides a high-resolution roadmap for understanding the multicellular compartmentation of specialized metabolism.</title>
        <authorList>
            <person name="Sun S."/>
            <person name="Shen X."/>
            <person name="Li Y."/>
            <person name="Li Y."/>
            <person name="Wang S."/>
            <person name="Li R."/>
            <person name="Zhang H."/>
            <person name="Shen G."/>
            <person name="Guo B."/>
            <person name="Wei J."/>
            <person name="Xu J."/>
            <person name="St-Pierre B."/>
            <person name="Chen S."/>
            <person name="Sun C."/>
        </authorList>
    </citation>
    <scope>NUCLEOTIDE SEQUENCE [LARGE SCALE GENOMIC DNA]</scope>
</reference>
<proteinExistence type="predicted"/>
<gene>
    <name evidence="1" type="ORF">M9H77_10842</name>
</gene>
<evidence type="ECO:0000313" key="1">
    <source>
        <dbReference type="EMBL" id="KAI5670478.1"/>
    </source>
</evidence>